<accession>A0ABS6AX86</accession>
<gene>
    <name evidence="2" type="ORF">KO481_11415</name>
</gene>
<evidence type="ECO:0000313" key="2">
    <source>
        <dbReference type="EMBL" id="MBU3062131.1"/>
    </source>
</evidence>
<dbReference type="PANTHER" id="PTHR43162">
    <property type="match status" value="1"/>
</dbReference>
<reference evidence="2 3" key="1">
    <citation type="submission" date="2021-06" db="EMBL/GenBank/DDBJ databases">
        <title>Actinomycetes sequencing.</title>
        <authorList>
            <person name="Shan Q."/>
        </authorList>
    </citation>
    <scope>NUCLEOTIDE SEQUENCE [LARGE SCALE GENOMIC DNA]</scope>
    <source>
        <strain evidence="2 3">NEAU-G5</strain>
    </source>
</reference>
<dbReference type="Gene3D" id="3.90.25.10">
    <property type="entry name" value="UDP-galactose 4-epimerase, domain 1"/>
    <property type="match status" value="1"/>
</dbReference>
<dbReference type="InterPro" id="IPR051604">
    <property type="entry name" value="Ergot_Alk_Oxidoreductase"/>
</dbReference>
<feature type="domain" description="NmrA-like" evidence="1">
    <location>
        <begin position="9"/>
        <end position="285"/>
    </location>
</feature>
<dbReference type="PANTHER" id="PTHR43162:SF1">
    <property type="entry name" value="PRESTALK A DIFFERENTIATION PROTEIN A"/>
    <property type="match status" value="1"/>
</dbReference>
<evidence type="ECO:0000259" key="1">
    <source>
        <dbReference type="Pfam" id="PF05368"/>
    </source>
</evidence>
<organism evidence="2 3">
    <name type="scientific">Nocardia albiluteola</name>
    <dbReference type="NCBI Taxonomy" id="2842303"/>
    <lineage>
        <taxon>Bacteria</taxon>
        <taxon>Bacillati</taxon>
        <taxon>Actinomycetota</taxon>
        <taxon>Actinomycetes</taxon>
        <taxon>Mycobacteriales</taxon>
        <taxon>Nocardiaceae</taxon>
        <taxon>Nocardia</taxon>
    </lineage>
</organism>
<dbReference type="Gene3D" id="3.40.50.720">
    <property type="entry name" value="NAD(P)-binding Rossmann-like Domain"/>
    <property type="match status" value="1"/>
</dbReference>
<protein>
    <submittedName>
        <fullName evidence="2">NmrA family NAD(P)-binding protein</fullName>
    </submittedName>
</protein>
<dbReference type="Pfam" id="PF05368">
    <property type="entry name" value="NmrA"/>
    <property type="match status" value="1"/>
</dbReference>
<dbReference type="InterPro" id="IPR036291">
    <property type="entry name" value="NAD(P)-bd_dom_sf"/>
</dbReference>
<keyword evidence="3" id="KW-1185">Reference proteome</keyword>
<name>A0ABS6AX86_9NOCA</name>
<comment type="caution">
    <text evidence="2">The sequence shown here is derived from an EMBL/GenBank/DDBJ whole genome shotgun (WGS) entry which is preliminary data.</text>
</comment>
<proteinExistence type="predicted"/>
<dbReference type="EMBL" id="JAHKNI010000003">
    <property type="protein sequence ID" value="MBU3062131.1"/>
    <property type="molecule type" value="Genomic_DNA"/>
</dbReference>
<dbReference type="SUPFAM" id="SSF51735">
    <property type="entry name" value="NAD(P)-binding Rossmann-fold domains"/>
    <property type="match status" value="1"/>
</dbReference>
<dbReference type="InterPro" id="IPR008030">
    <property type="entry name" value="NmrA-like"/>
</dbReference>
<dbReference type="RefSeq" id="WP_215917018.1">
    <property type="nucleotide sequence ID" value="NZ_JAHKNI010000003.1"/>
</dbReference>
<dbReference type="Proteomes" id="UP000733379">
    <property type="component" value="Unassembled WGS sequence"/>
</dbReference>
<sequence length="295" mass="32033">MQPTTDRPTFLVTGAAGSTGRRATRLLLERGYAVRAFVRVDDDRARALADAGAEVVVGDMFRLDDLSRALEGVCSAYFVYPIAPGLLEATAVFAQAGADTGVRAVVNMSQISARREAASNAAQQHWIGERLLDRAPFAVTHLRPTFFADNFLFSSRSIAQEGVFRYPFGDGRHAPIVAEDQAHVIAAVMADPEPHAGKTYPLHGPVEMNHDEIAESFSKVLGRTIAYEPIDIDRFAQFLTGAGYSAHLVQHLSSVSIDYRNGIFSGTNDVVRSVGKTIPTTIEEFIAAHRAVFTP</sequence>
<evidence type="ECO:0000313" key="3">
    <source>
        <dbReference type="Proteomes" id="UP000733379"/>
    </source>
</evidence>